<name>A0ABT0XC48_9ACTN</name>
<organism evidence="3 4">
    <name type="scientific">Streptomyces meridianus</name>
    <dbReference type="NCBI Taxonomy" id="2938945"/>
    <lineage>
        <taxon>Bacteria</taxon>
        <taxon>Bacillati</taxon>
        <taxon>Actinomycetota</taxon>
        <taxon>Actinomycetes</taxon>
        <taxon>Kitasatosporales</taxon>
        <taxon>Streptomycetaceae</taxon>
        <taxon>Streptomyces</taxon>
    </lineage>
</organism>
<dbReference type="InterPro" id="IPR021235">
    <property type="entry name" value="DUF2637"/>
</dbReference>
<protein>
    <submittedName>
        <fullName evidence="3">DUF2637 domain-containing protein</fullName>
    </submittedName>
</protein>
<proteinExistence type="predicted"/>
<feature type="transmembrane region" description="Helical" evidence="2">
    <location>
        <begin position="109"/>
        <end position="132"/>
    </location>
</feature>
<keyword evidence="2" id="KW-1133">Transmembrane helix</keyword>
<evidence type="ECO:0000313" key="4">
    <source>
        <dbReference type="Proteomes" id="UP001167160"/>
    </source>
</evidence>
<evidence type="ECO:0000256" key="2">
    <source>
        <dbReference type="SAM" id="Phobius"/>
    </source>
</evidence>
<reference evidence="3" key="1">
    <citation type="journal article" date="2023" name="Int. J. Syst. Evol. Microbiol.">
        <title>Streptomyces meridianus sp. nov. isolated from brackish water of the Tagus estuary in Alcochete, Portugal.</title>
        <authorList>
            <person name="Santos J.D.N."/>
            <person name="Klimek D."/>
            <person name="Calusinska M."/>
            <person name="Lobo Da Cunha A."/>
            <person name="Catita J."/>
            <person name="Goncalves H."/>
            <person name="Gonzalez I."/>
            <person name="Reyes F."/>
            <person name="Lage O.M."/>
        </authorList>
    </citation>
    <scope>NUCLEOTIDE SEQUENCE</scope>
    <source>
        <strain evidence="3">MTZ3.1</strain>
    </source>
</reference>
<feature type="transmembrane region" description="Helical" evidence="2">
    <location>
        <begin position="184"/>
        <end position="203"/>
    </location>
</feature>
<gene>
    <name evidence="3" type="ORF">M1E25_21820</name>
</gene>
<dbReference type="RefSeq" id="WP_251418382.1">
    <property type="nucleotide sequence ID" value="NZ_JAMQGM010000049.1"/>
</dbReference>
<evidence type="ECO:0000313" key="3">
    <source>
        <dbReference type="EMBL" id="MCM2579950.1"/>
    </source>
</evidence>
<dbReference type="SUPFAM" id="SSF103473">
    <property type="entry name" value="MFS general substrate transporter"/>
    <property type="match status" value="1"/>
</dbReference>
<evidence type="ECO:0000256" key="1">
    <source>
        <dbReference type="SAM" id="MobiDB-lite"/>
    </source>
</evidence>
<keyword evidence="4" id="KW-1185">Reference proteome</keyword>
<comment type="caution">
    <text evidence="3">The sequence shown here is derived from an EMBL/GenBank/DDBJ whole genome shotgun (WGS) entry which is preliminary data.</text>
</comment>
<dbReference type="EMBL" id="JAMQGM010000049">
    <property type="protein sequence ID" value="MCM2579950.1"/>
    <property type="molecule type" value="Genomic_DNA"/>
</dbReference>
<keyword evidence="2" id="KW-0472">Membrane</keyword>
<feature type="transmembrane region" description="Helical" evidence="2">
    <location>
        <begin position="209"/>
        <end position="228"/>
    </location>
</feature>
<dbReference type="InterPro" id="IPR036259">
    <property type="entry name" value="MFS_trans_sf"/>
</dbReference>
<dbReference type="Proteomes" id="UP001167160">
    <property type="component" value="Unassembled WGS sequence"/>
</dbReference>
<accession>A0ABT0XC48</accession>
<feature type="transmembrane region" description="Helical" evidence="2">
    <location>
        <begin position="152"/>
        <end position="172"/>
    </location>
</feature>
<keyword evidence="2" id="KW-0812">Transmembrane</keyword>
<feature type="region of interest" description="Disordered" evidence="1">
    <location>
        <begin position="1"/>
        <end position="34"/>
    </location>
</feature>
<dbReference type="Pfam" id="PF10935">
    <property type="entry name" value="DUF2637"/>
    <property type="match status" value="1"/>
</dbReference>
<sequence length="251" mass="27573">MHEANGFPRPQGRHAAGPPVDGYWQPSPGDGFPAAAEFERDVQASQEFEDLTRQWEFEKDLAQLLQTVAEEPVWSDDAREPPAAPRPAGPRRRHRRRISWLRRPAPVPWLQLLSLVIAALTAIIVAMLSVLGGTIAYNPLRLLATPGTSHELAAWWPLLVYGPWLVASLSIIRAALHQRRSAHSWAVVVLFSAIAVVLCIAHAPKTLPGITVAGLPPITALVSFHQLIRQITLTSPPRHALPRQRGAGPRS</sequence>